<dbReference type="GO" id="GO:0051536">
    <property type="term" value="F:iron-sulfur cluster binding"/>
    <property type="evidence" value="ECO:0007669"/>
    <property type="project" value="UniProtKB-KW"/>
</dbReference>
<dbReference type="GO" id="GO:0046872">
    <property type="term" value="F:metal ion binding"/>
    <property type="evidence" value="ECO:0007669"/>
    <property type="project" value="UniProtKB-KW"/>
</dbReference>
<keyword evidence="3" id="KW-0408">Iron</keyword>
<evidence type="ECO:0000256" key="4">
    <source>
        <dbReference type="ARBA" id="ARBA00023014"/>
    </source>
</evidence>
<keyword evidence="2" id="KW-0479">Metal-binding</keyword>
<evidence type="ECO:0000256" key="1">
    <source>
        <dbReference type="ARBA" id="ARBA00022691"/>
    </source>
</evidence>
<dbReference type="EMBL" id="FOQK01000018">
    <property type="protein sequence ID" value="SFI16647.1"/>
    <property type="molecule type" value="Genomic_DNA"/>
</dbReference>
<evidence type="ECO:0000313" key="7">
    <source>
        <dbReference type="Proteomes" id="UP000183639"/>
    </source>
</evidence>
<dbReference type="SFLD" id="SFLDS00029">
    <property type="entry name" value="Radical_SAM"/>
    <property type="match status" value="1"/>
</dbReference>
<gene>
    <name evidence="6" type="ORF">SAMN04487861_11853</name>
</gene>
<evidence type="ECO:0000313" key="6">
    <source>
        <dbReference type="EMBL" id="SFI16647.1"/>
    </source>
</evidence>
<dbReference type="InterPro" id="IPR007197">
    <property type="entry name" value="rSAM"/>
</dbReference>
<dbReference type="SFLD" id="SFLDG01111">
    <property type="entry name" value="Uncharacterised_Radical_SAM_Su"/>
    <property type="match status" value="1"/>
</dbReference>
<dbReference type="PANTHER" id="PTHR11228:SF34">
    <property type="entry name" value="TUNGSTEN-CONTAINING ALDEHYDE FERREDOXIN OXIDOREDUCTASE COFACTOR MODIFYING PROTEIN"/>
    <property type="match status" value="1"/>
</dbReference>
<name>A0A1I3FZR2_SELRU</name>
<dbReference type="InterPro" id="IPR013785">
    <property type="entry name" value="Aldolase_TIM"/>
</dbReference>
<evidence type="ECO:0000256" key="2">
    <source>
        <dbReference type="ARBA" id="ARBA00022723"/>
    </source>
</evidence>
<dbReference type="InterPro" id="IPR050377">
    <property type="entry name" value="Radical_SAM_PqqE_MftC-like"/>
</dbReference>
<dbReference type="CDD" id="cd01335">
    <property type="entry name" value="Radical_SAM"/>
    <property type="match status" value="1"/>
</dbReference>
<dbReference type="OrthoDB" id="6258756at2"/>
<dbReference type="GO" id="GO:0003824">
    <property type="term" value="F:catalytic activity"/>
    <property type="evidence" value="ECO:0007669"/>
    <property type="project" value="InterPro"/>
</dbReference>
<protein>
    <submittedName>
        <fullName evidence="6">Radical SAM protein, TatD family-associated</fullName>
    </submittedName>
</protein>
<reference evidence="6 7" key="1">
    <citation type="submission" date="2016-10" db="EMBL/GenBank/DDBJ databases">
        <authorList>
            <person name="de Groot N.N."/>
        </authorList>
    </citation>
    <scope>NUCLEOTIDE SEQUENCE [LARGE SCALE GENOMIC DNA]</scope>
    <source>
        <strain evidence="6 7">Z108</strain>
    </source>
</reference>
<dbReference type="Pfam" id="PF04055">
    <property type="entry name" value="Radical_SAM"/>
    <property type="match status" value="1"/>
</dbReference>
<dbReference type="RefSeq" id="WP_075444631.1">
    <property type="nucleotide sequence ID" value="NZ_FOQK01000018.1"/>
</dbReference>
<accession>A0A1I3FZR2</accession>
<dbReference type="SUPFAM" id="SSF102114">
    <property type="entry name" value="Radical SAM enzymes"/>
    <property type="match status" value="1"/>
</dbReference>
<evidence type="ECO:0000259" key="5">
    <source>
        <dbReference type="PROSITE" id="PS51918"/>
    </source>
</evidence>
<dbReference type="InterPro" id="IPR023821">
    <property type="entry name" value="rSAM_TatD-assoc"/>
</dbReference>
<keyword evidence="1" id="KW-0949">S-adenosyl-L-methionine</keyword>
<sequence length="219" mass="24782">MLVYATHAGGKYMTLADSLRLQPEGKRNLYVNITNACNCACTFCLRNMKEMAEESSLWLKEKPTLPEFKAALDSVPWDYIKEVVFCGFGEPTMELATLVELLHYVKKTHPDLPTRLNTNGLGNLEYGRDIAADFAGILDTVSISLNASNAERYYELTRAKYGIKSYEAMLDFAERSKQYVPNVVLTIVDKVEGPEEIARCREICAERGLTLRVREYEDS</sequence>
<keyword evidence="4" id="KW-0411">Iron-sulfur</keyword>
<dbReference type="InterPro" id="IPR058240">
    <property type="entry name" value="rSAM_sf"/>
</dbReference>
<dbReference type="NCBIfam" id="TIGR04038">
    <property type="entry name" value="tatD_link_rSAM"/>
    <property type="match status" value="1"/>
</dbReference>
<dbReference type="Gene3D" id="3.20.20.70">
    <property type="entry name" value="Aldolase class I"/>
    <property type="match status" value="1"/>
</dbReference>
<dbReference type="PROSITE" id="PS51918">
    <property type="entry name" value="RADICAL_SAM"/>
    <property type="match status" value="1"/>
</dbReference>
<proteinExistence type="predicted"/>
<dbReference type="PANTHER" id="PTHR11228">
    <property type="entry name" value="RADICAL SAM DOMAIN PROTEIN"/>
    <property type="match status" value="1"/>
</dbReference>
<dbReference type="Proteomes" id="UP000183639">
    <property type="component" value="Unassembled WGS sequence"/>
</dbReference>
<feature type="domain" description="Radical SAM core" evidence="5">
    <location>
        <begin position="23"/>
        <end position="219"/>
    </location>
</feature>
<organism evidence="6 7">
    <name type="scientific">Selenomonas ruminantium</name>
    <dbReference type="NCBI Taxonomy" id="971"/>
    <lineage>
        <taxon>Bacteria</taxon>
        <taxon>Bacillati</taxon>
        <taxon>Bacillota</taxon>
        <taxon>Negativicutes</taxon>
        <taxon>Selenomonadales</taxon>
        <taxon>Selenomonadaceae</taxon>
        <taxon>Selenomonas</taxon>
    </lineage>
</organism>
<dbReference type="AlphaFoldDB" id="A0A1I3FZR2"/>
<evidence type="ECO:0000256" key="3">
    <source>
        <dbReference type="ARBA" id="ARBA00023004"/>
    </source>
</evidence>